<evidence type="ECO:0000313" key="6">
    <source>
        <dbReference type="EMBL" id="KYP45641.1"/>
    </source>
</evidence>
<dbReference type="GO" id="GO:0016020">
    <property type="term" value="C:membrane"/>
    <property type="evidence" value="ECO:0007669"/>
    <property type="project" value="UniProtKB-SubCell"/>
</dbReference>
<name>A0A151RSY2_CAJCA</name>
<dbReference type="Gene3D" id="3.30.200.20">
    <property type="entry name" value="Phosphorylase Kinase, domain 1"/>
    <property type="match status" value="1"/>
</dbReference>
<keyword evidence="7" id="KW-1185">Reference proteome</keyword>
<keyword evidence="4" id="KW-1133">Transmembrane helix</keyword>
<dbReference type="Proteomes" id="UP000075243">
    <property type="component" value="Unassembled WGS sequence"/>
</dbReference>
<gene>
    <name evidence="6" type="ORF">KK1_032810</name>
</gene>
<dbReference type="EMBL" id="KQ483584">
    <property type="protein sequence ID" value="KYP45641.1"/>
    <property type="molecule type" value="Genomic_DNA"/>
</dbReference>
<dbReference type="Gramene" id="C.cajan_37146.t">
    <property type="protein sequence ID" value="C.cajan_37146.t.cds1"/>
    <property type="gene ID" value="C.cajan_37146"/>
</dbReference>
<evidence type="ECO:0000256" key="4">
    <source>
        <dbReference type="ARBA" id="ARBA00022989"/>
    </source>
</evidence>
<keyword evidence="6" id="KW-0418">Kinase</keyword>
<keyword evidence="2" id="KW-0812">Transmembrane</keyword>
<dbReference type="InterPro" id="IPR011009">
    <property type="entry name" value="Kinase-like_dom_sf"/>
</dbReference>
<keyword evidence="5" id="KW-0472">Membrane</keyword>
<dbReference type="STRING" id="3821.A0A151RSY2"/>
<evidence type="ECO:0000313" key="7">
    <source>
        <dbReference type="Proteomes" id="UP000075243"/>
    </source>
</evidence>
<dbReference type="GO" id="GO:0016301">
    <property type="term" value="F:kinase activity"/>
    <property type="evidence" value="ECO:0007669"/>
    <property type="project" value="UniProtKB-KW"/>
</dbReference>
<keyword evidence="6" id="KW-0675">Receptor</keyword>
<reference evidence="6" key="1">
    <citation type="journal article" date="2012" name="Nat. Biotechnol.">
        <title>Draft genome sequence of pigeonpea (Cajanus cajan), an orphan legume crop of resource-poor farmers.</title>
        <authorList>
            <person name="Varshney R.K."/>
            <person name="Chen W."/>
            <person name="Li Y."/>
            <person name="Bharti A.K."/>
            <person name="Saxena R.K."/>
            <person name="Schlueter J.A."/>
            <person name="Donoghue M.T."/>
            <person name="Azam S."/>
            <person name="Fan G."/>
            <person name="Whaley A.M."/>
            <person name="Farmer A.D."/>
            <person name="Sheridan J."/>
            <person name="Iwata A."/>
            <person name="Tuteja R."/>
            <person name="Penmetsa R.V."/>
            <person name="Wu W."/>
            <person name="Upadhyaya H.D."/>
            <person name="Yang S.P."/>
            <person name="Shah T."/>
            <person name="Saxena K.B."/>
            <person name="Michael T."/>
            <person name="McCombie W.R."/>
            <person name="Yang B."/>
            <person name="Zhang G."/>
            <person name="Yang H."/>
            <person name="Wang J."/>
            <person name="Spillane C."/>
            <person name="Cook D.R."/>
            <person name="May G.D."/>
            <person name="Xu X."/>
            <person name="Jackson S.A."/>
        </authorList>
    </citation>
    <scope>NUCLEOTIDE SEQUENCE [LARGE SCALE GENOMIC DNA]</scope>
</reference>
<organism evidence="6 7">
    <name type="scientific">Cajanus cajan</name>
    <name type="common">Pigeon pea</name>
    <name type="synonym">Cajanus indicus</name>
    <dbReference type="NCBI Taxonomy" id="3821"/>
    <lineage>
        <taxon>Eukaryota</taxon>
        <taxon>Viridiplantae</taxon>
        <taxon>Streptophyta</taxon>
        <taxon>Embryophyta</taxon>
        <taxon>Tracheophyta</taxon>
        <taxon>Spermatophyta</taxon>
        <taxon>Magnoliopsida</taxon>
        <taxon>eudicotyledons</taxon>
        <taxon>Gunneridae</taxon>
        <taxon>Pentapetalae</taxon>
        <taxon>rosids</taxon>
        <taxon>fabids</taxon>
        <taxon>Fabales</taxon>
        <taxon>Fabaceae</taxon>
        <taxon>Papilionoideae</taxon>
        <taxon>50 kb inversion clade</taxon>
        <taxon>NPAAA clade</taxon>
        <taxon>indigoferoid/millettioid clade</taxon>
        <taxon>Phaseoleae</taxon>
        <taxon>Cajanus</taxon>
    </lineage>
</organism>
<evidence type="ECO:0000256" key="2">
    <source>
        <dbReference type="ARBA" id="ARBA00022692"/>
    </source>
</evidence>
<dbReference type="SUPFAM" id="SSF56112">
    <property type="entry name" value="Protein kinase-like (PK-like)"/>
    <property type="match status" value="1"/>
</dbReference>
<dbReference type="AlphaFoldDB" id="A0A151RSY2"/>
<sequence length="54" mass="6529">MEVATIGSTHHLNLVRLIGFCSEGRHRLLVFEFLKNVSLDYFSSEIYYYYYYNR</sequence>
<proteinExistence type="predicted"/>
<dbReference type="PANTHER" id="PTHR47974:SF9">
    <property type="entry name" value="RECEPTOR-LIKE SERINE_THREONINE-PROTEIN KINASE"/>
    <property type="match status" value="1"/>
</dbReference>
<evidence type="ECO:0000256" key="1">
    <source>
        <dbReference type="ARBA" id="ARBA00004167"/>
    </source>
</evidence>
<accession>A0A151RSY2</accession>
<keyword evidence="6" id="KW-0808">Transferase</keyword>
<evidence type="ECO:0000256" key="5">
    <source>
        <dbReference type="ARBA" id="ARBA00023136"/>
    </source>
</evidence>
<keyword evidence="3" id="KW-0732">Signal</keyword>
<protein>
    <submittedName>
        <fullName evidence="6">Cysteine-rich receptor-like protein kinase 14</fullName>
    </submittedName>
</protein>
<comment type="subcellular location">
    <subcellularLocation>
        <location evidence="1">Membrane</location>
        <topology evidence="1">Single-pass membrane protein</topology>
    </subcellularLocation>
</comment>
<dbReference type="PANTHER" id="PTHR47974">
    <property type="entry name" value="OS07G0415500 PROTEIN"/>
    <property type="match status" value="1"/>
</dbReference>
<evidence type="ECO:0000256" key="3">
    <source>
        <dbReference type="ARBA" id="ARBA00022729"/>
    </source>
</evidence>